<gene>
    <name evidence="1" type="primary">NCBP1</name>
</gene>
<dbReference type="EMBL" id="HAEC01009348">
    <property type="protein sequence ID" value="SBQ77564.1"/>
    <property type="molecule type" value="Transcribed_RNA"/>
</dbReference>
<proteinExistence type="predicted"/>
<organism evidence="1">
    <name type="scientific">Nothobranchius korthausae</name>
    <dbReference type="NCBI Taxonomy" id="1143690"/>
    <lineage>
        <taxon>Eukaryota</taxon>
        <taxon>Metazoa</taxon>
        <taxon>Chordata</taxon>
        <taxon>Craniata</taxon>
        <taxon>Vertebrata</taxon>
        <taxon>Euteleostomi</taxon>
        <taxon>Actinopterygii</taxon>
        <taxon>Neopterygii</taxon>
        <taxon>Teleostei</taxon>
        <taxon>Neoteleostei</taxon>
        <taxon>Acanthomorphata</taxon>
        <taxon>Ovalentaria</taxon>
        <taxon>Atherinomorphae</taxon>
        <taxon>Cyprinodontiformes</taxon>
        <taxon>Nothobranchiidae</taxon>
        <taxon>Nothobranchius</taxon>
    </lineage>
</organism>
<reference evidence="1" key="2">
    <citation type="submission" date="2016-06" db="EMBL/GenBank/DDBJ databases">
        <title>The genome of a short-lived fish provides insights into sex chromosome evolution and the genetic control of aging.</title>
        <authorList>
            <person name="Reichwald K."/>
            <person name="Felder M."/>
            <person name="Petzold A."/>
            <person name="Koch P."/>
            <person name="Groth M."/>
            <person name="Platzer M."/>
        </authorList>
    </citation>
    <scope>NUCLEOTIDE SEQUENCE</scope>
    <source>
        <tissue evidence="1">Brain</tissue>
    </source>
</reference>
<feature type="non-terminal residue" evidence="1">
    <location>
        <position position="51"/>
    </location>
</feature>
<accession>A0A1A8H2T3</accession>
<name>A0A1A8H2T3_9TELE</name>
<sequence length="51" mass="5444">TTMSPVRIVLWIGGETVTIVLSVGKGGNVGFMGRFNLLNTLCCLLCMKSVL</sequence>
<reference evidence="1" key="1">
    <citation type="submission" date="2016-05" db="EMBL/GenBank/DDBJ databases">
        <authorList>
            <person name="Lavstsen T."/>
            <person name="Jespersen J.S."/>
        </authorList>
    </citation>
    <scope>NUCLEOTIDE SEQUENCE</scope>
    <source>
        <tissue evidence="1">Brain</tissue>
    </source>
</reference>
<feature type="non-terminal residue" evidence="1">
    <location>
        <position position="1"/>
    </location>
</feature>
<dbReference type="AlphaFoldDB" id="A0A1A8H2T3"/>
<protein>
    <submittedName>
        <fullName evidence="1">Nuclear cap binding protein subunit 1, 80kDa</fullName>
    </submittedName>
</protein>
<evidence type="ECO:0000313" key="1">
    <source>
        <dbReference type="EMBL" id="SBQ77564.1"/>
    </source>
</evidence>